<feature type="region of interest" description="Disordered" evidence="1">
    <location>
        <begin position="442"/>
        <end position="468"/>
    </location>
</feature>
<feature type="domain" description="ZP" evidence="2">
    <location>
        <begin position="921"/>
        <end position="990"/>
    </location>
</feature>
<dbReference type="EMBL" id="JAIFTH010000077">
    <property type="protein sequence ID" value="KAG9510777.1"/>
    <property type="molecule type" value="Genomic_DNA"/>
</dbReference>
<accession>A0ABQ7SBM0</accession>
<name>A0ABQ7SBM0_9ACAR</name>
<dbReference type="PANTHER" id="PTHR46560:SF3">
    <property type="entry name" value="ZP DOMAIN-CONTAINING PROTEIN"/>
    <property type="match status" value="1"/>
</dbReference>
<feature type="region of interest" description="Disordered" evidence="1">
    <location>
        <begin position="504"/>
        <end position="554"/>
    </location>
</feature>
<organism evidence="3 4">
    <name type="scientific">Fragariocoptes setiger</name>
    <dbReference type="NCBI Taxonomy" id="1670756"/>
    <lineage>
        <taxon>Eukaryota</taxon>
        <taxon>Metazoa</taxon>
        <taxon>Ecdysozoa</taxon>
        <taxon>Arthropoda</taxon>
        <taxon>Chelicerata</taxon>
        <taxon>Arachnida</taxon>
        <taxon>Acari</taxon>
        <taxon>Acariformes</taxon>
        <taxon>Trombidiformes</taxon>
        <taxon>Prostigmata</taxon>
        <taxon>Eupodina</taxon>
        <taxon>Eriophyoidea</taxon>
        <taxon>Phytoptidae</taxon>
        <taxon>Fragariocoptes</taxon>
    </lineage>
</organism>
<feature type="region of interest" description="Disordered" evidence="1">
    <location>
        <begin position="602"/>
        <end position="631"/>
    </location>
</feature>
<protein>
    <recommendedName>
        <fullName evidence="2">ZP domain-containing protein</fullName>
    </recommendedName>
</protein>
<reference evidence="3 4" key="1">
    <citation type="submission" date="2020-10" db="EMBL/GenBank/DDBJ databases">
        <authorList>
            <person name="Klimov P.B."/>
            <person name="Dyachkov S.M."/>
            <person name="Chetverikov P.E."/>
        </authorList>
    </citation>
    <scope>NUCLEOTIDE SEQUENCE [LARGE SCALE GENOMIC DNA]</scope>
    <source>
        <strain evidence="3">BMOC 18-1129-001#AD2665</strain>
        <tissue evidence="3">Entire mites</tissue>
    </source>
</reference>
<feature type="non-terminal residue" evidence="3">
    <location>
        <position position="990"/>
    </location>
</feature>
<evidence type="ECO:0000313" key="4">
    <source>
        <dbReference type="Proteomes" id="UP000825002"/>
    </source>
</evidence>
<evidence type="ECO:0000313" key="3">
    <source>
        <dbReference type="EMBL" id="KAG9510777.1"/>
    </source>
</evidence>
<gene>
    <name evidence="3" type="ORF">GZH46_00674</name>
</gene>
<evidence type="ECO:0000259" key="2">
    <source>
        <dbReference type="PROSITE" id="PS51034"/>
    </source>
</evidence>
<feature type="non-terminal residue" evidence="3">
    <location>
        <position position="1"/>
    </location>
</feature>
<keyword evidence="4" id="KW-1185">Reference proteome</keyword>
<dbReference type="PROSITE" id="PS51034">
    <property type="entry name" value="ZP_2"/>
    <property type="match status" value="1"/>
</dbReference>
<feature type="compositionally biased region" description="Basic and acidic residues" evidence="1">
    <location>
        <begin position="506"/>
        <end position="516"/>
    </location>
</feature>
<comment type="caution">
    <text evidence="3">The sequence shown here is derived from an EMBL/GenBank/DDBJ whole genome shotgun (WGS) entry which is preliminary data.</text>
</comment>
<feature type="compositionally biased region" description="Polar residues" evidence="1">
    <location>
        <begin position="517"/>
        <end position="545"/>
    </location>
</feature>
<dbReference type="PANTHER" id="PTHR46560">
    <property type="entry name" value="CYPHER, ISOFORM B"/>
    <property type="match status" value="1"/>
</dbReference>
<sequence>TQIASEILLCQAAHSRSTLRHQRSSNMLTTTINNHAAPKFMNHFPENDSHLNVKNQTGSANHMYRNGHQFINAQHSPGGMMSTDYGSRISTPFGPSSDLTIGRATSPSQDTLARPKIVRPLGLTPYASDIHVQPPMIQQKATSLAPIASFESQPLSNNQYLNQNLWAYNATSNYHASLHNQLQHQTFQYDPAGTSDTQENAPGELYYNRFGSQQYPGSIVAPLVPATLDRNATKSKVDMTMNSDTIVTSAWPTQDTTPSRVQSNNVGEQVTRNEYSYFDYANTEPSVQTANHDTYQRSPSVLSDKNSYENSLRPMNSEWNIDDKVKFINNSLNNGTVMTLESSDKRNLSAAQRINQINNGNSVSNNETSYQRPLAQAASILKDGNDDVTKNDQLPASTVTMPTQFSPSPSTTASSLISTTNAATISTTHTQAQSITIDTTTPTIDLDFSNNRNTSSSSNNNYLPSTNDMTFVNNSKDELEKSMSELNGSETMNSQNRSLMSYNNTRLDHDRGDKHSLTVSGTTNQDMRQATTAQDTNRNDVSLDTSGGRHADSINSHQISTDTERQSVRDYETKFHDPKSHVFDVSQASLAPEQSTVAVPVKNESLPESSSEIAPTNGAMPEAATASADHHDSDRASSFLLSVSSLNTPTFLDLSPIGSEPSNDSISSVSMTERMGGPPMVLSPENLGSVHEPNTVRDGEQMTTVSATNTLPTVTQTQSANQAAARLFVGSQPGNASIGGIGQRKPSLPPPVAHGNQASGFRSPLSAPASTLPPRPVVLPMHNVTGTSTQPLNQMPLQQQQQMQMAIAARLKPPMVQSNNDYTLATVGGTDMPLSTRNLSAVGQPDIAQQYYTPGMSAISPVQLSSSMIPTSLGGVLSQPQVQQIQYQQQVQQQNNMPVSPGTTLMLPRRNITRVEHISAECSNDLIRAVIVFNGTFKGIIYSYGYAADSACLFVNGTGKTRYEFNIRLNQCGTQGRQEMHQPKSPGEAR</sequence>
<proteinExistence type="predicted"/>
<dbReference type="Proteomes" id="UP000825002">
    <property type="component" value="Unassembled WGS sequence"/>
</dbReference>
<evidence type="ECO:0000256" key="1">
    <source>
        <dbReference type="SAM" id="MobiDB-lite"/>
    </source>
</evidence>
<feature type="compositionally biased region" description="Low complexity" evidence="1">
    <location>
        <begin position="442"/>
        <end position="461"/>
    </location>
</feature>
<dbReference type="InterPro" id="IPR001507">
    <property type="entry name" value="ZP_dom"/>
</dbReference>